<dbReference type="InterPro" id="IPR046980">
    <property type="entry name" value="KefG/KefF"/>
</dbReference>
<gene>
    <name evidence="3" type="ORF">ACFQGP_03835</name>
</gene>
<dbReference type="RefSeq" id="WP_125554171.1">
    <property type="nucleotide sequence ID" value="NZ_JBHSSL010000024.1"/>
</dbReference>
<name>A0ABW1RA03_9LACO</name>
<reference evidence="4" key="1">
    <citation type="journal article" date="2019" name="Int. J. Syst. Evol. Microbiol.">
        <title>The Global Catalogue of Microorganisms (GCM) 10K type strain sequencing project: providing services to taxonomists for standard genome sequencing and annotation.</title>
        <authorList>
            <consortium name="The Broad Institute Genomics Platform"/>
            <consortium name="The Broad Institute Genome Sequencing Center for Infectious Disease"/>
            <person name="Wu L."/>
            <person name="Ma J."/>
        </authorList>
    </citation>
    <scope>NUCLEOTIDE SEQUENCE [LARGE SCALE GENOMIC DNA]</scope>
    <source>
        <strain evidence="4">CCM 8904</strain>
    </source>
</reference>
<dbReference type="InterPro" id="IPR029039">
    <property type="entry name" value="Flavoprotein-like_sf"/>
</dbReference>
<dbReference type="EMBL" id="JBHSSL010000024">
    <property type="protein sequence ID" value="MFC6169706.1"/>
    <property type="molecule type" value="Genomic_DNA"/>
</dbReference>
<dbReference type="EC" id="1.6.99.-" evidence="3"/>
<evidence type="ECO:0000256" key="1">
    <source>
        <dbReference type="ARBA" id="ARBA00023002"/>
    </source>
</evidence>
<comment type="caution">
    <text evidence="3">The sequence shown here is derived from an EMBL/GenBank/DDBJ whole genome shotgun (WGS) entry which is preliminary data.</text>
</comment>
<feature type="domain" description="Flavodoxin-like fold" evidence="2">
    <location>
        <begin position="1"/>
        <end position="161"/>
    </location>
</feature>
<dbReference type="Gene3D" id="3.40.50.360">
    <property type="match status" value="1"/>
</dbReference>
<dbReference type="InterPro" id="IPR003680">
    <property type="entry name" value="Flavodoxin_fold"/>
</dbReference>
<dbReference type="PANTHER" id="PTHR47307">
    <property type="entry name" value="GLUTATHIONE-REGULATED POTASSIUM-EFFLUX SYSTEM ANCILLARY PROTEIN KEFG"/>
    <property type="match status" value="1"/>
</dbReference>
<dbReference type="Proteomes" id="UP001596289">
    <property type="component" value="Unassembled WGS sequence"/>
</dbReference>
<evidence type="ECO:0000259" key="2">
    <source>
        <dbReference type="Pfam" id="PF02525"/>
    </source>
</evidence>
<dbReference type="SUPFAM" id="SSF52218">
    <property type="entry name" value="Flavoproteins"/>
    <property type="match status" value="1"/>
</dbReference>
<organism evidence="3 4">
    <name type="scientific">Loigolactobacillus jiayinensis</name>
    <dbReference type="NCBI Taxonomy" id="2486016"/>
    <lineage>
        <taxon>Bacteria</taxon>
        <taxon>Bacillati</taxon>
        <taxon>Bacillota</taxon>
        <taxon>Bacilli</taxon>
        <taxon>Lactobacillales</taxon>
        <taxon>Lactobacillaceae</taxon>
        <taxon>Loigolactobacillus</taxon>
    </lineage>
</organism>
<dbReference type="PANTHER" id="PTHR47307:SF1">
    <property type="entry name" value="GLUTATHIONE-REGULATED POTASSIUM-EFFLUX SYSTEM ANCILLARY PROTEIN KEFG"/>
    <property type="match status" value="1"/>
</dbReference>
<proteinExistence type="predicted"/>
<protein>
    <submittedName>
        <fullName evidence="3">NAD(P)H-dependent oxidoreductase</fullName>
        <ecNumber evidence="3">1.-.-.-</ecNumber>
        <ecNumber evidence="3">1.6.99.-</ecNumber>
    </submittedName>
</protein>
<keyword evidence="4" id="KW-1185">Reference proteome</keyword>
<dbReference type="Pfam" id="PF02525">
    <property type="entry name" value="Flavodoxin_2"/>
    <property type="match status" value="1"/>
</dbReference>
<sequence>MQTLIIVAHPQLAESSTQQFLRRGAELVAATWHPLTQNFTIAAEQSQLQAAQRIIWQFPLYWYSAPAMLKAWQDQVLTSKFAIQQQALAGKELGLVVTTNTPARDYQSGAAEQFTFAELLRPYQALANKSGLHWLPPFIVHQFSYQTDIQQQQLLIAYQQYLTLAQPATFAERQQWFEQRLQQMIAQAPAAQRTQLELMQNELINKRDDLAELRWTVEQMREADD</sequence>
<dbReference type="GO" id="GO:0016491">
    <property type="term" value="F:oxidoreductase activity"/>
    <property type="evidence" value="ECO:0007669"/>
    <property type="project" value="UniProtKB-KW"/>
</dbReference>
<dbReference type="EC" id="1.-.-.-" evidence="3"/>
<keyword evidence="1 3" id="KW-0560">Oxidoreductase</keyword>
<accession>A0ABW1RA03</accession>
<evidence type="ECO:0000313" key="4">
    <source>
        <dbReference type="Proteomes" id="UP001596289"/>
    </source>
</evidence>
<evidence type="ECO:0000313" key="3">
    <source>
        <dbReference type="EMBL" id="MFC6169706.1"/>
    </source>
</evidence>